<evidence type="ECO:0000256" key="3">
    <source>
        <dbReference type="SAM" id="MobiDB-lite"/>
    </source>
</evidence>
<dbReference type="SUPFAM" id="SSF54160">
    <property type="entry name" value="Chromo domain-like"/>
    <property type="match status" value="1"/>
</dbReference>
<feature type="compositionally biased region" description="Basic residues" evidence="3">
    <location>
        <begin position="260"/>
        <end position="281"/>
    </location>
</feature>
<evidence type="ECO:0000256" key="2">
    <source>
        <dbReference type="ARBA" id="ARBA00023242"/>
    </source>
</evidence>
<comment type="subcellular location">
    <subcellularLocation>
        <location evidence="1">Nucleus</location>
    </subcellularLocation>
</comment>
<organism evidence="5 6">
    <name type="scientific">Phaseolus coccineus</name>
    <name type="common">Scarlet runner bean</name>
    <name type="synonym">Phaseolus multiflorus</name>
    <dbReference type="NCBI Taxonomy" id="3886"/>
    <lineage>
        <taxon>Eukaryota</taxon>
        <taxon>Viridiplantae</taxon>
        <taxon>Streptophyta</taxon>
        <taxon>Embryophyta</taxon>
        <taxon>Tracheophyta</taxon>
        <taxon>Spermatophyta</taxon>
        <taxon>Magnoliopsida</taxon>
        <taxon>eudicotyledons</taxon>
        <taxon>Gunneridae</taxon>
        <taxon>Pentapetalae</taxon>
        <taxon>rosids</taxon>
        <taxon>fabids</taxon>
        <taxon>Fabales</taxon>
        <taxon>Fabaceae</taxon>
        <taxon>Papilionoideae</taxon>
        <taxon>50 kb inversion clade</taxon>
        <taxon>NPAAA clade</taxon>
        <taxon>indigoferoid/millettioid clade</taxon>
        <taxon>Phaseoleae</taxon>
        <taxon>Phaseolus</taxon>
    </lineage>
</organism>
<dbReference type="GO" id="GO:0005634">
    <property type="term" value="C:nucleus"/>
    <property type="evidence" value="ECO:0007669"/>
    <property type="project" value="UniProtKB-SubCell"/>
</dbReference>
<dbReference type="InterPro" id="IPR000953">
    <property type="entry name" value="Chromo/chromo_shadow_dom"/>
</dbReference>
<dbReference type="GO" id="GO:0031507">
    <property type="term" value="P:heterochromatin formation"/>
    <property type="evidence" value="ECO:0007669"/>
    <property type="project" value="InterPro"/>
</dbReference>
<dbReference type="InterPro" id="IPR016197">
    <property type="entry name" value="Chromo-like_dom_sf"/>
</dbReference>
<keyword evidence="6" id="KW-1185">Reference proteome</keyword>
<dbReference type="InterPro" id="IPR023780">
    <property type="entry name" value="Chromo_domain"/>
</dbReference>
<proteinExistence type="predicted"/>
<evidence type="ECO:0000256" key="1">
    <source>
        <dbReference type="ARBA" id="ARBA00004123"/>
    </source>
</evidence>
<feature type="domain" description="Chromo" evidence="4">
    <location>
        <begin position="206"/>
        <end position="265"/>
    </location>
</feature>
<feature type="region of interest" description="Disordered" evidence="3">
    <location>
        <begin position="377"/>
        <end position="396"/>
    </location>
</feature>
<dbReference type="SMART" id="SM00298">
    <property type="entry name" value="CHROMO"/>
    <property type="match status" value="1"/>
</dbReference>
<dbReference type="CDD" id="cd00024">
    <property type="entry name" value="CD_CSD"/>
    <property type="match status" value="1"/>
</dbReference>
<dbReference type="PROSITE" id="PS50013">
    <property type="entry name" value="CHROMO_2"/>
    <property type="match status" value="1"/>
</dbReference>
<dbReference type="EMBL" id="JAYMYR010000007">
    <property type="protein sequence ID" value="KAK7351998.1"/>
    <property type="molecule type" value="Genomic_DNA"/>
</dbReference>
<dbReference type="PANTHER" id="PTHR47240">
    <property type="entry name" value="CHROMO DOMAIN-CONTAINING PROTEIN LHP1"/>
    <property type="match status" value="1"/>
</dbReference>
<feature type="region of interest" description="Disordered" evidence="3">
    <location>
        <begin position="260"/>
        <end position="285"/>
    </location>
</feature>
<dbReference type="InterPro" id="IPR023779">
    <property type="entry name" value="Chromodomain_CS"/>
</dbReference>
<dbReference type="InterPro" id="IPR008251">
    <property type="entry name" value="Chromo_shadow_dom"/>
</dbReference>
<gene>
    <name evidence="5" type="ORF">VNO80_17412</name>
</gene>
<dbReference type="PANTHER" id="PTHR47240:SF2">
    <property type="entry name" value="CHROMO DOMAIN-CONTAINING PROTEIN LHP1"/>
    <property type="match status" value="1"/>
</dbReference>
<name>A0AAN9MIH9_PHACN</name>
<protein>
    <recommendedName>
        <fullName evidence="4">Chromo domain-containing protein</fullName>
    </recommendedName>
</protein>
<evidence type="ECO:0000313" key="6">
    <source>
        <dbReference type="Proteomes" id="UP001374584"/>
    </source>
</evidence>
<dbReference type="AlphaFoldDB" id="A0AAN9MIH9"/>
<dbReference type="InterPro" id="IPR044251">
    <property type="entry name" value="LHP1-like"/>
</dbReference>
<dbReference type="Proteomes" id="UP001374584">
    <property type="component" value="Unassembled WGS sequence"/>
</dbReference>
<evidence type="ECO:0000313" key="5">
    <source>
        <dbReference type="EMBL" id="KAK7351998.1"/>
    </source>
</evidence>
<dbReference type="Gene3D" id="2.40.50.40">
    <property type="match status" value="1"/>
</dbReference>
<dbReference type="SMART" id="SM00300">
    <property type="entry name" value="ChSh"/>
    <property type="match status" value="1"/>
</dbReference>
<accession>A0AAN9MIH9</accession>
<comment type="caution">
    <text evidence="5">The sequence shown here is derived from an EMBL/GenBank/DDBJ whole genome shotgun (WGS) entry which is preliminary data.</text>
</comment>
<reference evidence="5 6" key="1">
    <citation type="submission" date="2024-01" db="EMBL/GenBank/DDBJ databases">
        <title>The genomes of 5 underutilized Papilionoideae crops provide insights into root nodulation and disease resistanc.</title>
        <authorList>
            <person name="Jiang F."/>
        </authorList>
    </citation>
    <scope>NUCLEOTIDE SEQUENCE [LARGE SCALE GENOMIC DNA]</scope>
    <source>
        <strain evidence="5">JINMINGXINNONG_FW02</strain>
        <tissue evidence="5">Leaves</tissue>
    </source>
</reference>
<dbReference type="GO" id="GO:0000792">
    <property type="term" value="C:heterochromatin"/>
    <property type="evidence" value="ECO:0007669"/>
    <property type="project" value="UniProtKB-ARBA"/>
</dbReference>
<dbReference type="Pfam" id="PF00385">
    <property type="entry name" value="Chromo"/>
    <property type="match status" value="1"/>
</dbReference>
<dbReference type="PROSITE" id="PS00598">
    <property type="entry name" value="CHROMO_1"/>
    <property type="match status" value="1"/>
</dbReference>
<keyword evidence="2" id="KW-0539">Nucleus</keyword>
<evidence type="ECO:0000259" key="4">
    <source>
        <dbReference type="PROSITE" id="PS50013"/>
    </source>
</evidence>
<sequence>MDSTREEVMEKDFCINTLRAHGLLREYSSEHNVASGEDAAITLVLAAVPEKAEKSQGTKAPFFEVQTDVWECFCAIHWDPSHADCAVPQELETDQVLKQLKYVEVKRVVLGPITWVDLDGKKKKRRGKSRSSGVGFWQRKEKIENAMKNTTCTSISVVDASTNEPPSSPPSSAILLFHKHNENAQQTLVPSNPNPNPNPNLDDGFYEIETIRRKRVRKGQLQYLIKWRGWPETANTWEPLDNLQSVPDLLHAFEDSLKSGKVRKRKRKHVVHHTKVKKHPQRSTTSYSLRHFPTHNPHSQTPIFPHQPHPTTLPQPQPTNVNAFPEHYQNDYDPKLSELKATTNTAPDLDNLGIHFRQPKVSTANGGHLDCAEPTQTGSCRGAKRRKSGSVKSFKRETDAGKPVVALNAISLPVGAVEPGCTRTAGCVGNDSPMKMDDAKTACNIVKILKPIGYSSSLSDNMQDVLVTFMAMRSDGTEVMVNNRYLKAYNPLLLINFYELHLRYSPTL</sequence>